<dbReference type="InterPro" id="IPR011053">
    <property type="entry name" value="Single_hybrid_motif"/>
</dbReference>
<dbReference type="Gene3D" id="2.40.50.100">
    <property type="match status" value="1"/>
</dbReference>
<dbReference type="Proteomes" id="UP000198755">
    <property type="component" value="Unassembled WGS sequence"/>
</dbReference>
<dbReference type="AlphaFoldDB" id="A0A1I3YW87"/>
<evidence type="ECO:0000259" key="3">
    <source>
        <dbReference type="Pfam" id="PF00364"/>
    </source>
</evidence>
<protein>
    <submittedName>
        <fullName evidence="4">2-oxoglutarate dehydrogenase E2 component (Dihydrolipoamide succinyltransferase)</fullName>
    </submittedName>
</protein>
<keyword evidence="2" id="KW-0450">Lipoyl</keyword>
<evidence type="ECO:0000313" key="4">
    <source>
        <dbReference type="EMBL" id="SFK35466.1"/>
    </source>
</evidence>
<dbReference type="InterPro" id="IPR000089">
    <property type="entry name" value="Biotin_lipoyl"/>
</dbReference>
<dbReference type="GO" id="GO:0016740">
    <property type="term" value="F:transferase activity"/>
    <property type="evidence" value="ECO:0007669"/>
    <property type="project" value="UniProtKB-KW"/>
</dbReference>
<dbReference type="EMBL" id="FOSN01000006">
    <property type="protein sequence ID" value="SFK35466.1"/>
    <property type="molecule type" value="Genomic_DNA"/>
</dbReference>
<proteinExistence type="predicted"/>
<dbReference type="SUPFAM" id="SSF51230">
    <property type="entry name" value="Single hybrid motif"/>
    <property type="match status" value="1"/>
</dbReference>
<evidence type="ECO:0000256" key="2">
    <source>
        <dbReference type="ARBA" id="ARBA00022823"/>
    </source>
</evidence>
<dbReference type="InterPro" id="IPR003016">
    <property type="entry name" value="2-oxoA_DH_lipoyl-BS"/>
</dbReference>
<evidence type="ECO:0000256" key="1">
    <source>
        <dbReference type="ARBA" id="ARBA00001938"/>
    </source>
</evidence>
<organism evidence="4 5">
    <name type="scientific">Methylocapsa palsarum</name>
    <dbReference type="NCBI Taxonomy" id="1612308"/>
    <lineage>
        <taxon>Bacteria</taxon>
        <taxon>Pseudomonadati</taxon>
        <taxon>Pseudomonadota</taxon>
        <taxon>Alphaproteobacteria</taxon>
        <taxon>Hyphomicrobiales</taxon>
        <taxon>Beijerinckiaceae</taxon>
        <taxon>Methylocapsa</taxon>
    </lineage>
</organism>
<accession>A0A1I3YW87</accession>
<evidence type="ECO:0000313" key="5">
    <source>
        <dbReference type="Proteomes" id="UP000198755"/>
    </source>
</evidence>
<reference evidence="4 5" key="1">
    <citation type="submission" date="2016-10" db="EMBL/GenBank/DDBJ databases">
        <authorList>
            <person name="de Groot N.N."/>
        </authorList>
    </citation>
    <scope>NUCLEOTIDE SEQUENCE [LARGE SCALE GENOMIC DNA]</scope>
    <source>
        <strain evidence="4 5">NE2</strain>
    </source>
</reference>
<sequence length="106" mass="11705">MEKEQVIYQLVVPGPIEDVEELRVLEWHGDVNQEFLVDELIVELETHKAIVEVRAGQRGFLRQVLGEAGSWEKIGKPLALLSDASDEAIPASLDGVAPLLAAFEVM</sequence>
<dbReference type="Pfam" id="PF00364">
    <property type="entry name" value="Biotin_lipoyl"/>
    <property type="match status" value="1"/>
</dbReference>
<dbReference type="STRING" id="1612308.SAMN05444581_106194"/>
<gene>
    <name evidence="4" type="ORF">SAMN05444581_106194</name>
</gene>
<feature type="domain" description="Lipoyl-binding" evidence="3">
    <location>
        <begin position="9"/>
        <end position="80"/>
    </location>
</feature>
<comment type="cofactor">
    <cofactor evidence="1">
        <name>(R)-lipoate</name>
        <dbReference type="ChEBI" id="CHEBI:83088"/>
    </cofactor>
</comment>
<keyword evidence="4" id="KW-0808">Transferase</keyword>
<keyword evidence="5" id="KW-1185">Reference proteome</keyword>
<dbReference type="PROSITE" id="PS00189">
    <property type="entry name" value="LIPOYL"/>
    <property type="match status" value="1"/>
</dbReference>
<dbReference type="CDD" id="cd06849">
    <property type="entry name" value="lipoyl_domain"/>
    <property type="match status" value="1"/>
</dbReference>
<name>A0A1I3YW87_9HYPH</name>